<evidence type="ECO:0000313" key="2">
    <source>
        <dbReference type="Proteomes" id="UP000000707"/>
    </source>
</evidence>
<evidence type="ECO:0000313" key="1">
    <source>
        <dbReference type="EMBL" id="EGV64567.1"/>
    </source>
</evidence>
<dbReference type="STRING" id="590646.G3B1Z3"/>
<dbReference type="PANTHER" id="PTHR31902">
    <property type="entry name" value="ACTIN PATCHES DISTAL PROTEIN 1"/>
    <property type="match status" value="1"/>
</dbReference>
<dbReference type="HOGENOM" id="CLU_033921_1_0_1"/>
<dbReference type="Gene3D" id="3.40.30.10">
    <property type="entry name" value="Glutaredoxin"/>
    <property type="match status" value="1"/>
</dbReference>
<keyword evidence="2" id="KW-1185">Reference proteome</keyword>
<reference evidence="1 2" key="1">
    <citation type="journal article" date="2011" name="Proc. Natl. Acad. Sci. U.S.A.">
        <title>Comparative genomics of xylose-fermenting fungi for enhanced biofuel production.</title>
        <authorList>
            <person name="Wohlbach D.J."/>
            <person name="Kuo A."/>
            <person name="Sato T.K."/>
            <person name="Potts K.M."/>
            <person name="Salamov A.A."/>
            <person name="LaButti K.M."/>
            <person name="Sun H."/>
            <person name="Clum A."/>
            <person name="Pangilinan J.L."/>
            <person name="Lindquist E.A."/>
            <person name="Lucas S."/>
            <person name="Lapidus A."/>
            <person name="Jin M."/>
            <person name="Gunawan C."/>
            <person name="Balan V."/>
            <person name="Dale B.E."/>
            <person name="Jeffries T.W."/>
            <person name="Zinkel R."/>
            <person name="Barry K.W."/>
            <person name="Grigoriev I.V."/>
            <person name="Gasch A.P."/>
        </authorList>
    </citation>
    <scope>NUCLEOTIDE SEQUENCE [LARGE SCALE GENOMIC DNA]</scope>
    <source>
        <strain evidence="2">ATCC 10573 / BCRC 21748 / CBS 615 / JCM 9827 / NBRC 10315 / NRRL Y-1498 / VKM Y-70</strain>
    </source>
</reference>
<protein>
    <recommendedName>
        <fullName evidence="3">Sucraseferredoxin-like protein</fullName>
    </recommendedName>
</protein>
<dbReference type="SUPFAM" id="SSF52833">
    <property type="entry name" value="Thioredoxin-like"/>
    <property type="match status" value="1"/>
</dbReference>
<evidence type="ECO:0008006" key="3">
    <source>
        <dbReference type="Google" id="ProtNLM"/>
    </source>
</evidence>
<gene>
    <name evidence="1" type="ORF">CANTEDRAFT_104484</name>
</gene>
<dbReference type="CDD" id="cd03062">
    <property type="entry name" value="TRX_Fd_Sucrase"/>
    <property type="match status" value="1"/>
</dbReference>
<dbReference type="AlphaFoldDB" id="G3B1Z3"/>
<organism evidence="2">
    <name type="scientific">Candida tenuis (strain ATCC 10573 / BCRC 21748 / CBS 615 / JCM 9827 / NBRC 10315 / NRRL Y-1498 / VKM Y-70)</name>
    <name type="common">Yeast</name>
    <name type="synonym">Yamadazyma tenuis</name>
    <dbReference type="NCBI Taxonomy" id="590646"/>
    <lineage>
        <taxon>Eukaryota</taxon>
        <taxon>Fungi</taxon>
        <taxon>Dikarya</taxon>
        <taxon>Ascomycota</taxon>
        <taxon>Saccharomycotina</taxon>
        <taxon>Pichiomycetes</taxon>
        <taxon>Debaryomycetaceae</taxon>
        <taxon>Yamadazyma</taxon>
    </lineage>
</organism>
<dbReference type="InterPro" id="IPR036249">
    <property type="entry name" value="Thioredoxin-like_sf"/>
</dbReference>
<dbReference type="eggNOG" id="ENOG502QT0V">
    <property type="taxonomic scope" value="Eukaryota"/>
</dbReference>
<dbReference type="Proteomes" id="UP000000707">
    <property type="component" value="Unassembled WGS sequence"/>
</dbReference>
<dbReference type="OrthoDB" id="10264505at2759"/>
<name>G3B1Z3_CANTC</name>
<dbReference type="PANTHER" id="PTHR31902:SF14">
    <property type="entry name" value="ACTIN PATCHES DISTAL PROTEIN 1"/>
    <property type="match status" value="1"/>
</dbReference>
<dbReference type="EMBL" id="GL996515">
    <property type="protein sequence ID" value="EGV64567.1"/>
    <property type="molecule type" value="Genomic_DNA"/>
</dbReference>
<dbReference type="Pfam" id="PF06999">
    <property type="entry name" value="Suc_Fer-like"/>
    <property type="match status" value="1"/>
</dbReference>
<accession>G3B1Z3</accession>
<proteinExistence type="predicted"/>
<dbReference type="InterPro" id="IPR009737">
    <property type="entry name" value="Aim32/Apd1-like"/>
</dbReference>
<sequence>MSFFKRFVPSIDKNFQQELEERSFEQSECPIDCGTCHFKYPSSIKVDESSKLWNSSSPYDIHILIPTNKSNWEHNALDDASLPFVQTFNKWVDHNASRISGLPKHNVKVNVCSLSSPGLENDPAYTDGTKGDLLVLPQFVWIRNVDTSDLDAVLPILSNLAEATTKSELHLGQTGGLEVSVDPNQSWIFLCSHRTRDKRCGVTAPIIKKEIDTYTRDLGFYRDFGDERPGGIQVAYVNHVGGHKYVANVLIYLKSSGKMVWLARIGPTNVKPIIDECVLGGGKVWVDNVRLIQKFKPVDW</sequence>